<dbReference type="InterPro" id="IPR052907">
    <property type="entry name" value="Beta-lactamase/esterase"/>
</dbReference>
<name>A0A023X6T0_RUBRA</name>
<dbReference type="SUPFAM" id="SSF56601">
    <property type="entry name" value="beta-lactamase/transpeptidase-like"/>
    <property type="match status" value="1"/>
</dbReference>
<evidence type="ECO:0000259" key="1">
    <source>
        <dbReference type="Pfam" id="PF00144"/>
    </source>
</evidence>
<dbReference type="PANTHER" id="PTHR43319:SF3">
    <property type="entry name" value="BETA-LACTAMASE-RELATED DOMAIN-CONTAINING PROTEIN"/>
    <property type="match status" value="1"/>
</dbReference>
<geneLocation type="plasmid" evidence="2">
    <name>1</name>
</geneLocation>
<evidence type="ECO:0000313" key="3">
    <source>
        <dbReference type="Proteomes" id="UP000025229"/>
    </source>
</evidence>
<dbReference type="Gene3D" id="3.40.710.10">
    <property type="entry name" value="DD-peptidase/beta-lactamase superfamily"/>
    <property type="match status" value="1"/>
</dbReference>
<feature type="domain" description="Beta-lactamase-related" evidence="1">
    <location>
        <begin position="2"/>
        <end position="127"/>
    </location>
</feature>
<dbReference type="Pfam" id="PF00144">
    <property type="entry name" value="Beta-lactamase"/>
    <property type="match status" value="1"/>
</dbReference>
<protein>
    <submittedName>
        <fullName evidence="2">Beta-lactamase</fullName>
    </submittedName>
</protein>
<dbReference type="KEGG" id="rrd:RradSPS_2859"/>
<dbReference type="PANTHER" id="PTHR43319">
    <property type="entry name" value="BETA-LACTAMASE-RELATED"/>
    <property type="match status" value="1"/>
</dbReference>
<organism evidence="2 3">
    <name type="scientific">Rubrobacter radiotolerans</name>
    <name type="common">Arthrobacter radiotolerans</name>
    <dbReference type="NCBI Taxonomy" id="42256"/>
    <lineage>
        <taxon>Bacteria</taxon>
        <taxon>Bacillati</taxon>
        <taxon>Actinomycetota</taxon>
        <taxon>Rubrobacteria</taxon>
        <taxon>Rubrobacterales</taxon>
        <taxon>Rubrobacteraceae</taxon>
        <taxon>Rubrobacter</taxon>
    </lineage>
</organism>
<dbReference type="InterPro" id="IPR012338">
    <property type="entry name" value="Beta-lactam/transpept-like"/>
</dbReference>
<dbReference type="EMBL" id="CP007515">
    <property type="protein sequence ID" value="AHY48142.1"/>
    <property type="molecule type" value="Genomic_DNA"/>
</dbReference>
<keyword evidence="3" id="KW-1185">Reference proteome</keyword>
<sequence>MSVYHHGEPVMDAVAGVADGETGRLVAPDTPFYVYSTDKGATTTAAHVLVERGAFDYDTLIADLWPEFGARGKEGATVRRALTHTVGVPGIPAETTPEDLCDWDKMCAVIAGSEPWWEPGGKTAYHAYFRLCRRGDRSPRHRQAHLAGPPGGRLWPASATAWRLRPKASP</sequence>
<dbReference type="eggNOG" id="COG1680">
    <property type="taxonomic scope" value="Bacteria"/>
</dbReference>
<evidence type="ECO:0000313" key="2">
    <source>
        <dbReference type="EMBL" id="AHY48142.1"/>
    </source>
</evidence>
<proteinExistence type="predicted"/>
<dbReference type="AlphaFoldDB" id="A0A023X6T0"/>
<reference evidence="2 3" key="1">
    <citation type="submission" date="2014-03" db="EMBL/GenBank/DDBJ databases">
        <title>Complete genome sequence of the Radio-Resistant Rubrobacter radiotolerans RSPS-4.</title>
        <authorList>
            <person name="Egas C.C."/>
            <person name="Barroso C.C."/>
            <person name="Froufe H.J.C."/>
            <person name="Pacheco J.J."/>
            <person name="Albuquerque L.L."/>
            <person name="da Costa M.M.S."/>
        </authorList>
    </citation>
    <scope>NUCLEOTIDE SEQUENCE [LARGE SCALE GENOMIC DNA]</scope>
    <source>
        <strain evidence="2 3">RSPS-4</strain>
        <plasmid evidence="2 3">1</plasmid>
    </source>
</reference>
<accession>A0A023X6T0</accession>
<gene>
    <name evidence="2" type="ORF">RradSPS_2859</name>
</gene>
<dbReference type="Proteomes" id="UP000025229">
    <property type="component" value="Plasmid 1"/>
</dbReference>
<dbReference type="HOGENOM" id="CLU_1569527_0_0_11"/>
<dbReference type="InterPro" id="IPR001466">
    <property type="entry name" value="Beta-lactam-related"/>
</dbReference>
<keyword evidence="2" id="KW-0614">Plasmid</keyword>